<evidence type="ECO:0000313" key="2">
    <source>
        <dbReference type="Proteomes" id="UP000199063"/>
    </source>
</evidence>
<dbReference type="AlphaFoldDB" id="A0A1H0CYF2"/>
<dbReference type="Proteomes" id="UP000199063">
    <property type="component" value="Unassembled WGS sequence"/>
</dbReference>
<organism evidence="1 2">
    <name type="scientific">Streptomyces wuyuanensis</name>
    <dbReference type="NCBI Taxonomy" id="1196353"/>
    <lineage>
        <taxon>Bacteria</taxon>
        <taxon>Bacillati</taxon>
        <taxon>Actinomycetota</taxon>
        <taxon>Actinomycetes</taxon>
        <taxon>Kitasatosporales</taxon>
        <taxon>Streptomycetaceae</taxon>
        <taxon>Streptomyces</taxon>
    </lineage>
</organism>
<dbReference type="GeneID" id="40833973"/>
<name>A0A1H0CYF2_9ACTN</name>
<dbReference type="STRING" id="1196353.SAMN05444921_13175"/>
<protein>
    <recommendedName>
        <fullName evidence="3">Asp23 family, cell envelope-related function</fullName>
    </recommendedName>
</protein>
<reference evidence="2" key="1">
    <citation type="submission" date="2016-10" db="EMBL/GenBank/DDBJ databases">
        <authorList>
            <person name="Varghese N."/>
            <person name="Submissions S."/>
        </authorList>
    </citation>
    <scope>NUCLEOTIDE SEQUENCE [LARGE SCALE GENOMIC DNA]</scope>
    <source>
        <strain evidence="2">CGMCC 4.7042</strain>
    </source>
</reference>
<accession>A0A1H0CYF2</accession>
<evidence type="ECO:0008006" key="3">
    <source>
        <dbReference type="Google" id="ProtNLM"/>
    </source>
</evidence>
<dbReference type="OrthoDB" id="4554885at2"/>
<evidence type="ECO:0000313" key="1">
    <source>
        <dbReference type="EMBL" id="SDN62922.1"/>
    </source>
</evidence>
<proteinExistence type="predicted"/>
<sequence>MTPRSELTRSLLSVLDGIPGLRPASPAPSPVGGGVPWNLDALAVGIDDDLVEIRVVALALPLPPLLRAAEAALSTALEGTRWNDARLRLVVTDVDDGALAPRSRE</sequence>
<dbReference type="RefSeq" id="WP_093661834.1">
    <property type="nucleotide sequence ID" value="NZ_FNHI01000031.1"/>
</dbReference>
<keyword evidence="2" id="KW-1185">Reference proteome</keyword>
<dbReference type="EMBL" id="FNHI01000031">
    <property type="protein sequence ID" value="SDN62922.1"/>
    <property type="molecule type" value="Genomic_DNA"/>
</dbReference>
<gene>
    <name evidence="1" type="ORF">SAMN05444921_13175</name>
</gene>